<name>A0A256JF87_HALEZ</name>
<dbReference type="RefSeq" id="WP_094583659.1">
    <property type="nucleotide sequence ID" value="NZ_NHPB01000115.1"/>
</dbReference>
<feature type="transmembrane region" description="Helical" evidence="1">
    <location>
        <begin position="12"/>
        <end position="31"/>
    </location>
</feature>
<keyword evidence="1" id="KW-0812">Transmembrane</keyword>
<sequence length="77" mass="8123">MDLGQAVDDAGALLTLLGLLSVIPVLFVMTQNIGNSDFDMMSAFVYAINGIVEAVMPAIVLTIAVAVVLYLMANTDF</sequence>
<keyword evidence="1" id="KW-0472">Membrane</keyword>
<feature type="transmembrane region" description="Helical" evidence="1">
    <location>
        <begin position="43"/>
        <end position="73"/>
    </location>
</feature>
<proteinExistence type="predicted"/>
<comment type="caution">
    <text evidence="2">The sequence shown here is derived from an EMBL/GenBank/DDBJ whole genome shotgun (WGS) entry which is preliminary data.</text>
</comment>
<dbReference type="EMBL" id="NHPB01000115">
    <property type="protein sequence ID" value="OYR66957.1"/>
    <property type="molecule type" value="Genomic_DNA"/>
</dbReference>
<evidence type="ECO:0000313" key="2">
    <source>
        <dbReference type="EMBL" id="OYR66957.1"/>
    </source>
</evidence>
<gene>
    <name evidence="2" type="ORF">DJ78_16755</name>
</gene>
<keyword evidence="1" id="KW-1133">Transmembrane helix</keyword>
<reference evidence="2 3" key="1">
    <citation type="journal article" date="2014" name="Front. Microbiol.">
        <title>Population and genomic analysis of the genus Halorubrum.</title>
        <authorList>
            <person name="Fullmer M.S."/>
            <person name="Soucy S.M."/>
            <person name="Swithers K.S."/>
            <person name="Makkay A.M."/>
            <person name="Wheeler R."/>
            <person name="Ventosa A."/>
            <person name="Gogarten J.P."/>
            <person name="Papke R.T."/>
        </authorList>
    </citation>
    <scope>NUCLEOTIDE SEQUENCE [LARGE SCALE GENOMIC DNA]</scope>
    <source>
        <strain evidence="2 3">G37</strain>
    </source>
</reference>
<protein>
    <submittedName>
        <fullName evidence="2">Uncharacterized protein</fullName>
    </submittedName>
</protein>
<dbReference type="Proteomes" id="UP000216758">
    <property type="component" value="Unassembled WGS sequence"/>
</dbReference>
<evidence type="ECO:0000313" key="3">
    <source>
        <dbReference type="Proteomes" id="UP000216758"/>
    </source>
</evidence>
<organism evidence="2 3">
    <name type="scientific">Halorubrum ezzemoulense</name>
    <name type="common">Halorubrum chaoviator</name>
    <dbReference type="NCBI Taxonomy" id="337243"/>
    <lineage>
        <taxon>Archaea</taxon>
        <taxon>Methanobacteriati</taxon>
        <taxon>Methanobacteriota</taxon>
        <taxon>Stenosarchaea group</taxon>
        <taxon>Halobacteria</taxon>
        <taxon>Halobacteriales</taxon>
        <taxon>Haloferacaceae</taxon>
        <taxon>Halorubrum</taxon>
    </lineage>
</organism>
<dbReference type="AlphaFoldDB" id="A0A256JF87"/>
<accession>A0A256JF87</accession>
<evidence type="ECO:0000256" key="1">
    <source>
        <dbReference type="SAM" id="Phobius"/>
    </source>
</evidence>